<dbReference type="InterPro" id="IPR036259">
    <property type="entry name" value="MFS_trans_sf"/>
</dbReference>
<gene>
    <name evidence="7" type="ORF">CH35J_004775</name>
</gene>
<dbReference type="PANTHER" id="PTHR48022">
    <property type="entry name" value="PLASTIDIC GLUCOSE TRANSPORTER 4"/>
    <property type="match status" value="1"/>
</dbReference>
<keyword evidence="6" id="KW-0732">Signal</keyword>
<dbReference type="EMBL" id="MWPZ01000003">
    <property type="protein sequence ID" value="TID02564.1"/>
    <property type="molecule type" value="Genomic_DNA"/>
</dbReference>
<dbReference type="Pfam" id="PF00083">
    <property type="entry name" value="Sugar_tr"/>
    <property type="match status" value="1"/>
</dbReference>
<comment type="subcellular location">
    <subcellularLocation>
        <location evidence="1">Membrane</location>
        <topology evidence="1">Multi-pass membrane protein</topology>
    </subcellularLocation>
</comment>
<evidence type="ECO:0000256" key="1">
    <source>
        <dbReference type="ARBA" id="ARBA00004141"/>
    </source>
</evidence>
<dbReference type="Gene3D" id="1.20.1250.20">
    <property type="entry name" value="MFS general substrate transporter like domains"/>
    <property type="match status" value="1"/>
</dbReference>
<proteinExistence type="predicted"/>
<name>A0A4V4ND48_9PEZI</name>
<dbReference type="GO" id="GO:0016020">
    <property type="term" value="C:membrane"/>
    <property type="evidence" value="ECO:0007669"/>
    <property type="project" value="UniProtKB-SubCell"/>
</dbReference>
<feature type="transmembrane region" description="Helical" evidence="5">
    <location>
        <begin position="92"/>
        <end position="111"/>
    </location>
</feature>
<evidence type="ECO:0000313" key="7">
    <source>
        <dbReference type="EMBL" id="TID02564.1"/>
    </source>
</evidence>
<accession>A0A4V4ND48</accession>
<reference evidence="7 8" key="1">
    <citation type="journal article" date="2019" name="Genome Biol. Evol.">
        <title>Genomic Plasticity Mediated by Transposable Elements in the Plant Pathogenic Fungus Colletotrichum higginsianum.</title>
        <authorList>
            <person name="Tsushima A."/>
            <person name="Gan P."/>
            <person name="Kumakura N."/>
            <person name="Narusaka M."/>
            <person name="Takano Y."/>
            <person name="Narusaka Y."/>
            <person name="Shirasu K."/>
        </authorList>
    </citation>
    <scope>NUCLEOTIDE SEQUENCE [LARGE SCALE GENOMIC DNA]</scope>
    <source>
        <strain evidence="7 8">MAFF305635-RFP</strain>
    </source>
</reference>
<dbReference type="Proteomes" id="UP000305883">
    <property type="component" value="Unassembled WGS sequence"/>
</dbReference>
<keyword evidence="2 5" id="KW-0812">Transmembrane</keyword>
<evidence type="ECO:0000313" key="8">
    <source>
        <dbReference type="Proteomes" id="UP000305883"/>
    </source>
</evidence>
<dbReference type="InterPro" id="IPR050360">
    <property type="entry name" value="MFS_Sugar_Transporters"/>
</dbReference>
<dbReference type="PANTHER" id="PTHR48022:SF3">
    <property type="entry name" value="HEXOSE TRANSPORTER PROTEIN (AFU_ORTHOLOGUE AFUA_8G04480)-RELATED"/>
    <property type="match status" value="1"/>
</dbReference>
<evidence type="ECO:0000256" key="3">
    <source>
        <dbReference type="ARBA" id="ARBA00022989"/>
    </source>
</evidence>
<dbReference type="OrthoDB" id="6133115at2759"/>
<keyword evidence="4 5" id="KW-0472">Membrane</keyword>
<keyword evidence="3 5" id="KW-1133">Transmembrane helix</keyword>
<dbReference type="GO" id="GO:0005351">
    <property type="term" value="F:carbohydrate:proton symporter activity"/>
    <property type="evidence" value="ECO:0007669"/>
    <property type="project" value="TreeGrafter"/>
</dbReference>
<feature type="signal peptide" evidence="6">
    <location>
        <begin position="1"/>
        <end position="16"/>
    </location>
</feature>
<evidence type="ECO:0000256" key="2">
    <source>
        <dbReference type="ARBA" id="ARBA00022692"/>
    </source>
</evidence>
<comment type="caution">
    <text evidence="7">The sequence shown here is derived from an EMBL/GenBank/DDBJ whole genome shotgun (WGS) entry which is preliminary data.</text>
</comment>
<evidence type="ECO:0000256" key="4">
    <source>
        <dbReference type="ARBA" id="ARBA00023136"/>
    </source>
</evidence>
<dbReference type="SUPFAM" id="SSF103473">
    <property type="entry name" value="MFS general substrate transporter"/>
    <property type="match status" value="1"/>
</dbReference>
<feature type="transmembrane region" description="Helical" evidence="5">
    <location>
        <begin position="61"/>
        <end position="80"/>
    </location>
</feature>
<dbReference type="AlphaFoldDB" id="A0A4V4ND48"/>
<dbReference type="InterPro" id="IPR005828">
    <property type="entry name" value="MFS_sugar_transport-like"/>
</dbReference>
<evidence type="ECO:0000256" key="5">
    <source>
        <dbReference type="SAM" id="Phobius"/>
    </source>
</evidence>
<feature type="transmembrane region" description="Helical" evidence="5">
    <location>
        <begin position="26"/>
        <end position="49"/>
    </location>
</feature>
<organism evidence="7 8">
    <name type="scientific">Colletotrichum higginsianum</name>
    <dbReference type="NCBI Taxonomy" id="80884"/>
    <lineage>
        <taxon>Eukaryota</taxon>
        <taxon>Fungi</taxon>
        <taxon>Dikarya</taxon>
        <taxon>Ascomycota</taxon>
        <taxon>Pezizomycotina</taxon>
        <taxon>Sordariomycetes</taxon>
        <taxon>Hypocreomycetidae</taxon>
        <taxon>Glomerellales</taxon>
        <taxon>Glomerellaceae</taxon>
        <taxon>Colletotrichum</taxon>
        <taxon>Colletotrichum destructivum species complex</taxon>
    </lineage>
</organism>
<feature type="chain" id="PRO_5020721722" evidence="6">
    <location>
        <begin position="17"/>
        <end position="157"/>
    </location>
</feature>
<sequence>MLVSFIVITGLSATFAQTGAAAVGLAVIPVLFIFFAGYDIAITPFLTAYPCEIWSFTQRSRGLTVTWCSSVVALFLNTFANPLALEAIQWRYYIVYIVMLALFAVTVYFAYPETRGFSLEQMAVIFDGDDADVILTAEPREDIENPVVSGDKDTWIK</sequence>
<protein>
    <submittedName>
        <fullName evidence="7">Lactose permease</fullName>
    </submittedName>
</protein>
<evidence type="ECO:0000256" key="6">
    <source>
        <dbReference type="SAM" id="SignalP"/>
    </source>
</evidence>